<protein>
    <submittedName>
        <fullName evidence="6">MerR family transcriptional regulator</fullName>
    </submittedName>
</protein>
<proteinExistence type="predicted"/>
<dbReference type="SMART" id="SM00422">
    <property type="entry name" value="HTH_MERR"/>
    <property type="match status" value="1"/>
</dbReference>
<dbReference type="PROSITE" id="PS50937">
    <property type="entry name" value="HTH_MERR_2"/>
    <property type="match status" value="1"/>
</dbReference>
<evidence type="ECO:0000256" key="2">
    <source>
        <dbReference type="ARBA" id="ARBA00023015"/>
    </source>
</evidence>
<dbReference type="HOGENOM" id="CLU_060077_0_6_11"/>
<evidence type="ECO:0000313" key="6">
    <source>
        <dbReference type="EMBL" id="AIL96656.1"/>
    </source>
</evidence>
<dbReference type="OrthoDB" id="9809391at2"/>
<dbReference type="SUPFAM" id="SSF46955">
    <property type="entry name" value="Putative DNA-binding domain"/>
    <property type="match status" value="1"/>
</dbReference>
<keyword evidence="4" id="KW-0804">Transcription</keyword>
<name>A0A077HJK0_9CORY</name>
<gene>
    <name evidence="6" type="ORF">CUREI_04530</name>
</gene>
<dbReference type="GO" id="GO:0003700">
    <property type="term" value="F:DNA-binding transcription factor activity"/>
    <property type="evidence" value="ECO:0007669"/>
    <property type="project" value="InterPro"/>
</dbReference>
<keyword evidence="7" id="KW-1185">Reference proteome</keyword>
<dbReference type="Pfam" id="PF07739">
    <property type="entry name" value="TipAS"/>
    <property type="match status" value="1"/>
</dbReference>
<dbReference type="PRINTS" id="PR00040">
    <property type="entry name" value="HTHMERR"/>
</dbReference>
<dbReference type="STRING" id="401472.CUREI_04530"/>
<keyword evidence="3" id="KW-0238">DNA-binding</keyword>
<dbReference type="SUPFAM" id="SSF89082">
    <property type="entry name" value="Antibiotic binding domain of TipA-like multidrug resistance regulators"/>
    <property type="match status" value="1"/>
</dbReference>
<organism evidence="6 7">
    <name type="scientific">Corynebacterium ureicelerivorans</name>
    <dbReference type="NCBI Taxonomy" id="401472"/>
    <lineage>
        <taxon>Bacteria</taxon>
        <taxon>Bacillati</taxon>
        <taxon>Actinomycetota</taxon>
        <taxon>Actinomycetes</taxon>
        <taxon>Mycobacteriales</taxon>
        <taxon>Corynebacteriaceae</taxon>
        <taxon>Corynebacterium</taxon>
    </lineage>
</organism>
<dbReference type="InterPro" id="IPR009061">
    <property type="entry name" value="DNA-bd_dom_put_sf"/>
</dbReference>
<dbReference type="Gene3D" id="1.10.1660.10">
    <property type="match status" value="1"/>
</dbReference>
<dbReference type="PANTHER" id="PTHR30204:SF69">
    <property type="entry name" value="MERR-FAMILY TRANSCRIPTIONAL REGULATOR"/>
    <property type="match status" value="1"/>
</dbReference>
<evidence type="ECO:0000256" key="1">
    <source>
        <dbReference type="ARBA" id="ARBA00022491"/>
    </source>
</evidence>
<evidence type="ECO:0000256" key="4">
    <source>
        <dbReference type="ARBA" id="ARBA00023163"/>
    </source>
</evidence>
<dbReference type="PANTHER" id="PTHR30204">
    <property type="entry name" value="REDOX-CYCLING DRUG-SENSING TRANSCRIPTIONAL ACTIVATOR SOXR"/>
    <property type="match status" value="1"/>
</dbReference>
<dbReference type="InterPro" id="IPR000551">
    <property type="entry name" value="MerR-type_HTH_dom"/>
</dbReference>
<dbReference type="RefSeq" id="WP_038610879.1">
    <property type="nucleotide sequence ID" value="NZ_CP009215.1"/>
</dbReference>
<dbReference type="KEGG" id="cuv:CUREI_04530"/>
<feature type="domain" description="HTH merR-type" evidence="5">
    <location>
        <begin position="6"/>
        <end position="74"/>
    </location>
</feature>
<dbReference type="InterPro" id="IPR012925">
    <property type="entry name" value="TipAS_dom"/>
</dbReference>
<dbReference type="AlphaFoldDB" id="A0A077HJK0"/>
<evidence type="ECO:0000256" key="3">
    <source>
        <dbReference type="ARBA" id="ARBA00023125"/>
    </source>
</evidence>
<keyword evidence="2" id="KW-0805">Transcription regulation</keyword>
<dbReference type="EMBL" id="CP009215">
    <property type="protein sequence ID" value="AIL96656.1"/>
    <property type="molecule type" value="Genomic_DNA"/>
</dbReference>
<keyword evidence="1" id="KW-0678">Repressor</keyword>
<dbReference type="Pfam" id="PF13411">
    <property type="entry name" value="MerR_1"/>
    <property type="match status" value="1"/>
</dbReference>
<dbReference type="CDD" id="cd01106">
    <property type="entry name" value="HTH_TipAL-Mta"/>
    <property type="match status" value="1"/>
</dbReference>
<dbReference type="Proteomes" id="UP000028939">
    <property type="component" value="Chromosome"/>
</dbReference>
<dbReference type="GO" id="GO:0003677">
    <property type="term" value="F:DNA binding"/>
    <property type="evidence" value="ECO:0007669"/>
    <property type="project" value="UniProtKB-KW"/>
</dbReference>
<dbReference type="InterPro" id="IPR036244">
    <property type="entry name" value="TipA-like_antibiotic-bd"/>
</dbReference>
<reference evidence="6 7" key="1">
    <citation type="submission" date="2014-08" db="EMBL/GenBank/DDBJ databases">
        <title>Complete genome sequence of Corynebacterium ureicelerivorans DSM 45051, a lipophilic and urea-splitting isolate from a blood culture of a septicaemia patient.</title>
        <authorList>
            <person name="Tippelt A."/>
            <person name="Albersmeier A."/>
            <person name="Brinkrolf K."/>
            <person name="Ruckert C."/>
            <person name="Tauch A."/>
        </authorList>
    </citation>
    <scope>NUCLEOTIDE SEQUENCE [LARGE SCALE GENOMIC DNA]</scope>
    <source>
        <strain evidence="6 7">IMMIB RIV-2301</strain>
    </source>
</reference>
<dbReference type="Gene3D" id="1.10.490.50">
    <property type="entry name" value="Antibiotic binding domain of TipA-like multidrug resistance regulators"/>
    <property type="match status" value="1"/>
</dbReference>
<evidence type="ECO:0000259" key="5">
    <source>
        <dbReference type="PROSITE" id="PS50937"/>
    </source>
</evidence>
<dbReference type="InterPro" id="IPR047057">
    <property type="entry name" value="MerR_fam"/>
</dbReference>
<dbReference type="PROSITE" id="PS00552">
    <property type="entry name" value="HTH_MERR_1"/>
    <property type="match status" value="1"/>
</dbReference>
<accession>A0A077HJK0</accession>
<sequence length="257" mass="28331">MADGIEYTIGEAADALGVSGKALRHWEALGLITPARTWAGHRVYSEADLERGAAIALYRGVGVPLAQIEQLLDASGATLTRALEHHQKALASRRRTLDAQLASVQHLIDNATKGSIDMDAMKKYLGEDMPAYQEEAEQRWGETPEWAQSQKKLAQMGEGDFKRLQEEQEVFAADLVHARDAGVEPGSKEATELVERHRASIAQWYDVTPARQLILARMYVGDPRFHEAYSGAQEYLLELVTAHAAAEGVDVDNPQWG</sequence>
<evidence type="ECO:0000313" key="7">
    <source>
        <dbReference type="Proteomes" id="UP000028939"/>
    </source>
</evidence>